<dbReference type="InterPro" id="IPR013830">
    <property type="entry name" value="SGNH_hydro"/>
</dbReference>
<dbReference type="AlphaFoldDB" id="A0A177YH63"/>
<comment type="caution">
    <text evidence="2">The sequence shown here is derived from an EMBL/GenBank/DDBJ whole genome shotgun (WGS) entry which is preliminary data.</text>
</comment>
<reference evidence="2 3" key="1">
    <citation type="submission" date="2016-03" db="EMBL/GenBank/DDBJ databases">
        <title>Genome sequence of Rhodococcus kyotonensis KB10.</title>
        <authorList>
            <person name="Jeong H."/>
            <person name="Hong C.E."/>
            <person name="Jo S.H."/>
            <person name="Park J.M."/>
        </authorList>
    </citation>
    <scope>NUCLEOTIDE SEQUENCE [LARGE SCALE GENOMIC DNA]</scope>
    <source>
        <strain evidence="2 3">KB10</strain>
    </source>
</reference>
<dbReference type="Gene3D" id="3.40.50.1110">
    <property type="entry name" value="SGNH hydrolase"/>
    <property type="match status" value="1"/>
</dbReference>
<dbReference type="RefSeq" id="WP_068425832.1">
    <property type="nucleotide sequence ID" value="NZ_LVHI01000012.1"/>
</dbReference>
<name>A0A177YH63_9NOCA</name>
<gene>
    <name evidence="2" type="ORF">A3K89_05950</name>
</gene>
<dbReference type="InterPro" id="IPR036514">
    <property type="entry name" value="SGNH_hydro_sf"/>
</dbReference>
<evidence type="ECO:0000259" key="1">
    <source>
        <dbReference type="Pfam" id="PF13472"/>
    </source>
</evidence>
<organism evidence="2 3">
    <name type="scientific">Rhodococcoides kyotonense</name>
    <dbReference type="NCBI Taxonomy" id="398843"/>
    <lineage>
        <taxon>Bacteria</taxon>
        <taxon>Bacillati</taxon>
        <taxon>Actinomycetota</taxon>
        <taxon>Actinomycetes</taxon>
        <taxon>Mycobacteriales</taxon>
        <taxon>Nocardiaceae</taxon>
        <taxon>Rhodococcoides</taxon>
    </lineage>
</organism>
<evidence type="ECO:0000313" key="3">
    <source>
        <dbReference type="Proteomes" id="UP000077519"/>
    </source>
</evidence>
<dbReference type="InterPro" id="IPR051532">
    <property type="entry name" value="Ester_Hydrolysis_Enzymes"/>
</dbReference>
<dbReference type="Pfam" id="PF13472">
    <property type="entry name" value="Lipase_GDSL_2"/>
    <property type="match status" value="1"/>
</dbReference>
<dbReference type="PANTHER" id="PTHR30383:SF5">
    <property type="entry name" value="SGNH HYDROLASE-TYPE ESTERASE DOMAIN-CONTAINING PROTEIN"/>
    <property type="match status" value="1"/>
</dbReference>
<protein>
    <recommendedName>
        <fullName evidence="1">SGNH hydrolase-type esterase domain-containing protein</fullName>
    </recommendedName>
</protein>
<dbReference type="GO" id="GO:0004622">
    <property type="term" value="F:phosphatidylcholine lysophospholipase activity"/>
    <property type="evidence" value="ECO:0007669"/>
    <property type="project" value="TreeGrafter"/>
</dbReference>
<evidence type="ECO:0000313" key="2">
    <source>
        <dbReference type="EMBL" id="OAK54853.1"/>
    </source>
</evidence>
<dbReference type="PANTHER" id="PTHR30383">
    <property type="entry name" value="THIOESTERASE 1/PROTEASE 1/LYSOPHOSPHOLIPASE L1"/>
    <property type="match status" value="1"/>
</dbReference>
<accession>A0A177YH63</accession>
<dbReference type="SUPFAM" id="SSF52266">
    <property type="entry name" value="SGNH hydrolase"/>
    <property type="match status" value="1"/>
</dbReference>
<dbReference type="Proteomes" id="UP000077519">
    <property type="component" value="Unassembled WGS sequence"/>
</dbReference>
<proteinExistence type="predicted"/>
<feature type="domain" description="SGNH hydrolase-type esterase" evidence="1">
    <location>
        <begin position="5"/>
        <end position="93"/>
    </location>
</feature>
<dbReference type="EMBL" id="LVHI01000012">
    <property type="protein sequence ID" value="OAK54853.1"/>
    <property type="molecule type" value="Genomic_DNA"/>
</dbReference>
<keyword evidence="3" id="KW-1185">Reference proteome</keyword>
<sequence>MLGHRLRTLKNTGVGGETSTQILARFDADVKPHAPAWVHILAGTDDAGDTAVVVPVATAQTNILAVIDECREIGARVILGTIPPATHAPPRPAPTP</sequence>